<dbReference type="InterPro" id="IPR052949">
    <property type="entry name" value="PA_immunity-related"/>
</dbReference>
<dbReference type="InterPro" id="IPR001646">
    <property type="entry name" value="5peptide_repeat"/>
</dbReference>
<evidence type="ECO:0000313" key="2">
    <source>
        <dbReference type="Proteomes" id="UP000663929"/>
    </source>
</evidence>
<gene>
    <name evidence="1" type="ORF">J3U87_24905</name>
</gene>
<evidence type="ECO:0000313" key="1">
    <source>
        <dbReference type="EMBL" id="QTD48835.1"/>
    </source>
</evidence>
<dbReference type="RefSeq" id="WP_237378485.1">
    <property type="nucleotide sequence ID" value="NZ_CP071793.1"/>
</dbReference>
<keyword evidence="2" id="KW-1185">Reference proteome</keyword>
<accession>A0A8A4TQL8</accession>
<dbReference type="EMBL" id="CP071793">
    <property type="protein sequence ID" value="QTD48835.1"/>
    <property type="molecule type" value="Genomic_DNA"/>
</dbReference>
<dbReference type="AlphaFoldDB" id="A0A8A4TQL8"/>
<name>A0A8A4TQL8_SULCO</name>
<dbReference type="Proteomes" id="UP000663929">
    <property type="component" value="Chromosome"/>
</dbReference>
<organism evidence="1 2">
    <name type="scientific">Sulfidibacter corallicola</name>
    <dbReference type="NCBI Taxonomy" id="2818388"/>
    <lineage>
        <taxon>Bacteria</taxon>
        <taxon>Pseudomonadati</taxon>
        <taxon>Acidobacteriota</taxon>
        <taxon>Holophagae</taxon>
        <taxon>Acanthopleuribacterales</taxon>
        <taxon>Acanthopleuribacteraceae</taxon>
        <taxon>Sulfidibacter</taxon>
    </lineage>
</organism>
<reference evidence="1" key="1">
    <citation type="submission" date="2021-03" db="EMBL/GenBank/DDBJ databases">
        <title>Acanthopleuribacteraceae sp. M133.</title>
        <authorList>
            <person name="Wang G."/>
        </authorList>
    </citation>
    <scope>NUCLEOTIDE SEQUENCE</scope>
    <source>
        <strain evidence="1">M133</strain>
    </source>
</reference>
<protein>
    <submittedName>
        <fullName evidence="1">Pentapeptide repeat-containing protein</fullName>
    </submittedName>
</protein>
<dbReference type="PANTHER" id="PTHR42999">
    <property type="entry name" value="ANTIBIOTIC RESISTANCE PROTEIN MCBG"/>
    <property type="match status" value="1"/>
</dbReference>
<sequence length="198" mass="22904">MTLDRSLEKFESQQFENEDLSYEEFNEKRFVECLFTNCNFTETTFFKCGFVDCRFHDCTLGMIKLDGCTFSNTHFEASSLRGVNWSAVSTPEIRLYCPVTFSNCMLDYASFFGMNLKQTRIHGCMARNADFREADLSEADLTHTDFTDSEFDQTNLTGADLRDAKNYRIDVTRNKIKKAHFSMPEAMSLLYMLGIDIN</sequence>
<dbReference type="SUPFAM" id="SSF141571">
    <property type="entry name" value="Pentapeptide repeat-like"/>
    <property type="match status" value="1"/>
</dbReference>
<dbReference type="KEGG" id="scor:J3U87_24905"/>
<dbReference type="Pfam" id="PF13599">
    <property type="entry name" value="Pentapeptide_4"/>
    <property type="match status" value="1"/>
</dbReference>
<dbReference type="Gene3D" id="2.160.20.80">
    <property type="entry name" value="E3 ubiquitin-protein ligase SopA"/>
    <property type="match status" value="1"/>
</dbReference>
<proteinExistence type="predicted"/>
<dbReference type="PANTHER" id="PTHR42999:SF1">
    <property type="entry name" value="PENTAPEPTIDE REPEAT-CONTAINING PROTEIN"/>
    <property type="match status" value="1"/>
</dbReference>
<dbReference type="Pfam" id="PF00805">
    <property type="entry name" value="Pentapeptide"/>
    <property type="match status" value="1"/>
</dbReference>